<accession>A0A9Q1KLY8</accession>
<dbReference type="EMBL" id="JAKOGI010000079">
    <property type="protein sequence ID" value="KAJ8445203.1"/>
    <property type="molecule type" value="Genomic_DNA"/>
</dbReference>
<comment type="caution">
    <text evidence="1">The sequence shown here is derived from an EMBL/GenBank/DDBJ whole genome shotgun (WGS) entry which is preliminary data.</text>
</comment>
<dbReference type="Proteomes" id="UP001153076">
    <property type="component" value="Unassembled WGS sequence"/>
</dbReference>
<organism evidence="1 2">
    <name type="scientific">Carnegiea gigantea</name>
    <dbReference type="NCBI Taxonomy" id="171969"/>
    <lineage>
        <taxon>Eukaryota</taxon>
        <taxon>Viridiplantae</taxon>
        <taxon>Streptophyta</taxon>
        <taxon>Embryophyta</taxon>
        <taxon>Tracheophyta</taxon>
        <taxon>Spermatophyta</taxon>
        <taxon>Magnoliopsida</taxon>
        <taxon>eudicotyledons</taxon>
        <taxon>Gunneridae</taxon>
        <taxon>Pentapetalae</taxon>
        <taxon>Caryophyllales</taxon>
        <taxon>Cactineae</taxon>
        <taxon>Cactaceae</taxon>
        <taxon>Cactoideae</taxon>
        <taxon>Echinocereeae</taxon>
        <taxon>Carnegiea</taxon>
    </lineage>
</organism>
<evidence type="ECO:0000313" key="2">
    <source>
        <dbReference type="Proteomes" id="UP001153076"/>
    </source>
</evidence>
<keyword evidence="2" id="KW-1185">Reference proteome</keyword>
<evidence type="ECO:0000313" key="1">
    <source>
        <dbReference type="EMBL" id="KAJ8445203.1"/>
    </source>
</evidence>
<proteinExistence type="predicted"/>
<reference evidence="1" key="1">
    <citation type="submission" date="2022-04" db="EMBL/GenBank/DDBJ databases">
        <title>Carnegiea gigantea Genome sequencing and assembly v2.</title>
        <authorList>
            <person name="Copetti D."/>
            <person name="Sanderson M.J."/>
            <person name="Burquez A."/>
            <person name="Wojciechowski M.F."/>
        </authorList>
    </citation>
    <scope>NUCLEOTIDE SEQUENCE</scope>
    <source>
        <strain evidence="1">SGP5-SGP5p</strain>
        <tissue evidence="1">Aerial part</tissue>
    </source>
</reference>
<protein>
    <submittedName>
        <fullName evidence="1">Uncharacterized protein</fullName>
    </submittedName>
</protein>
<dbReference type="AlphaFoldDB" id="A0A9Q1KLY8"/>
<name>A0A9Q1KLY8_9CARY</name>
<sequence>MNGDSVAVRGSGGGREVVVYVLWWGELDDDGAGKVTYGLYEVYRVERGYGLEEVLRKMCEIIGNDLTVRKLWHSLKYDRGMVMELEGDGDVRMFLKGNDEHGYLYRAKVMGRRGAHKRQRGPVIMASFVGEVAGIGMIWSKRVVREKVVAVSESGGCIDDHSQTTLRVSREIIEMSDDDEISVASEDRQKEEMKAAKLPKGGLYCNYRVLHFDVREYNMELTNSRKHMTWEQLMQRRGRRFVRMSLMMTMTAAYYPPPMGNSRVVQPHEVAMHSSPQFTNSFALCSY</sequence>
<gene>
    <name evidence="1" type="ORF">Cgig2_024409</name>
</gene>